<evidence type="ECO:0000256" key="1">
    <source>
        <dbReference type="ARBA" id="ARBA00004141"/>
    </source>
</evidence>
<protein>
    <recommendedName>
        <fullName evidence="9">Major facilitator superfamily (MFS) profile domain-containing protein</fullName>
    </recommendedName>
</protein>
<feature type="transmembrane region" description="Helical" evidence="6">
    <location>
        <begin position="311"/>
        <end position="332"/>
    </location>
</feature>
<feature type="transmembrane region" description="Helical" evidence="6">
    <location>
        <begin position="278"/>
        <end position="299"/>
    </location>
</feature>
<keyword evidence="5 6" id="KW-0472">Membrane</keyword>
<dbReference type="GeneID" id="19334820"/>
<reference evidence="7 8" key="1">
    <citation type="journal article" date="2012" name="PLoS Pathog.">
        <title>Diverse lifestyles and strategies of plant pathogenesis encoded in the genomes of eighteen Dothideomycetes fungi.</title>
        <authorList>
            <person name="Ohm R.A."/>
            <person name="Feau N."/>
            <person name="Henrissat B."/>
            <person name="Schoch C.L."/>
            <person name="Horwitz B.A."/>
            <person name="Barry K.W."/>
            <person name="Condon B.J."/>
            <person name="Copeland A.C."/>
            <person name="Dhillon B."/>
            <person name="Glaser F."/>
            <person name="Hesse C.N."/>
            <person name="Kosti I."/>
            <person name="LaButti K."/>
            <person name="Lindquist E.A."/>
            <person name="Lucas S."/>
            <person name="Salamov A.A."/>
            <person name="Bradshaw R.E."/>
            <person name="Ciuffetti L."/>
            <person name="Hamelin R.C."/>
            <person name="Kema G.H.J."/>
            <person name="Lawrence C."/>
            <person name="Scott J.A."/>
            <person name="Spatafora J.W."/>
            <person name="Turgeon B.G."/>
            <person name="de Wit P.J.G.M."/>
            <person name="Zhong S."/>
            <person name="Goodwin S.B."/>
            <person name="Grigoriev I.V."/>
        </authorList>
    </citation>
    <scope>NUCLEOTIDE SEQUENCE [LARGE SCALE GENOMIC DNA]</scope>
    <source>
        <strain evidence="7 8">CIRAD86</strain>
    </source>
</reference>
<gene>
    <name evidence="7" type="ORF">MYCFIDRAFT_185895</name>
</gene>
<dbReference type="SUPFAM" id="SSF103473">
    <property type="entry name" value="MFS general substrate transporter"/>
    <property type="match status" value="1"/>
</dbReference>
<keyword evidence="3 6" id="KW-0812">Transmembrane</keyword>
<dbReference type="VEuPathDB" id="FungiDB:MYCFIDRAFT_185895"/>
<comment type="subcellular location">
    <subcellularLocation>
        <location evidence="1">Membrane</location>
        <topology evidence="1">Multi-pass membrane protein</topology>
    </subcellularLocation>
</comment>
<feature type="transmembrane region" description="Helical" evidence="6">
    <location>
        <begin position="227"/>
        <end position="248"/>
    </location>
</feature>
<dbReference type="AlphaFoldDB" id="N1QCU8"/>
<dbReference type="PANTHER" id="PTHR43791:SF59">
    <property type="entry name" value="TRANSPORTER, PUTATIVE (AFU_ORTHOLOGUE AFUA_1G06550)-RELATED"/>
    <property type="match status" value="1"/>
</dbReference>
<feature type="transmembrane region" description="Helical" evidence="6">
    <location>
        <begin position="344"/>
        <end position="364"/>
    </location>
</feature>
<dbReference type="eggNOG" id="KOG2533">
    <property type="taxonomic scope" value="Eukaryota"/>
</dbReference>
<organism evidence="7 8">
    <name type="scientific">Pseudocercospora fijiensis (strain CIRAD86)</name>
    <name type="common">Black leaf streak disease fungus</name>
    <name type="synonym">Mycosphaerella fijiensis</name>
    <dbReference type="NCBI Taxonomy" id="383855"/>
    <lineage>
        <taxon>Eukaryota</taxon>
        <taxon>Fungi</taxon>
        <taxon>Dikarya</taxon>
        <taxon>Ascomycota</taxon>
        <taxon>Pezizomycotina</taxon>
        <taxon>Dothideomycetes</taxon>
        <taxon>Dothideomycetidae</taxon>
        <taxon>Mycosphaerellales</taxon>
        <taxon>Mycosphaerellaceae</taxon>
        <taxon>Pseudocercospora</taxon>
    </lineage>
</organism>
<dbReference type="GO" id="GO:0016020">
    <property type="term" value="C:membrane"/>
    <property type="evidence" value="ECO:0007669"/>
    <property type="project" value="UniProtKB-SubCell"/>
</dbReference>
<proteinExistence type="predicted"/>
<dbReference type="HOGENOM" id="CLU_001265_0_5_1"/>
<evidence type="ECO:0000313" key="7">
    <source>
        <dbReference type="EMBL" id="EME89697.1"/>
    </source>
</evidence>
<evidence type="ECO:0000256" key="6">
    <source>
        <dbReference type="SAM" id="Phobius"/>
    </source>
</evidence>
<feature type="transmembrane region" description="Helical" evidence="6">
    <location>
        <begin position="141"/>
        <end position="167"/>
    </location>
</feature>
<feature type="transmembrane region" description="Helical" evidence="6">
    <location>
        <begin position="108"/>
        <end position="129"/>
    </location>
</feature>
<evidence type="ECO:0008006" key="9">
    <source>
        <dbReference type="Google" id="ProtNLM"/>
    </source>
</evidence>
<dbReference type="GO" id="GO:0022857">
    <property type="term" value="F:transmembrane transporter activity"/>
    <property type="evidence" value="ECO:0007669"/>
    <property type="project" value="TreeGrafter"/>
</dbReference>
<evidence type="ECO:0000256" key="2">
    <source>
        <dbReference type="ARBA" id="ARBA00022448"/>
    </source>
</evidence>
<evidence type="ECO:0000256" key="4">
    <source>
        <dbReference type="ARBA" id="ARBA00022989"/>
    </source>
</evidence>
<name>N1QCU8_PSEFD</name>
<dbReference type="InterPro" id="IPR036259">
    <property type="entry name" value="MFS_trans_sf"/>
</dbReference>
<dbReference type="PANTHER" id="PTHR43791">
    <property type="entry name" value="PERMEASE-RELATED"/>
    <property type="match status" value="1"/>
</dbReference>
<feature type="transmembrane region" description="Helical" evidence="6">
    <location>
        <begin position="64"/>
        <end position="82"/>
    </location>
</feature>
<dbReference type="Gene3D" id="1.20.1250.20">
    <property type="entry name" value="MFS general substrate transporter like domains"/>
    <property type="match status" value="1"/>
</dbReference>
<dbReference type="EMBL" id="KB446555">
    <property type="protein sequence ID" value="EME89697.1"/>
    <property type="molecule type" value="Genomic_DNA"/>
</dbReference>
<evidence type="ECO:0000313" key="8">
    <source>
        <dbReference type="Proteomes" id="UP000016932"/>
    </source>
</evidence>
<accession>N1QCU8</accession>
<keyword evidence="8" id="KW-1185">Reference proteome</keyword>
<dbReference type="KEGG" id="pfj:MYCFIDRAFT_185895"/>
<evidence type="ECO:0000256" key="5">
    <source>
        <dbReference type="ARBA" id="ARBA00023136"/>
    </source>
</evidence>
<keyword evidence="4 6" id="KW-1133">Transmembrane helix</keyword>
<evidence type="ECO:0000256" key="3">
    <source>
        <dbReference type="ARBA" id="ARBA00022692"/>
    </source>
</evidence>
<dbReference type="OrthoDB" id="6730379at2759"/>
<dbReference type="Proteomes" id="UP000016932">
    <property type="component" value="Unassembled WGS sequence"/>
</dbReference>
<feature type="transmembrane region" description="Helical" evidence="6">
    <location>
        <begin position="187"/>
        <end position="206"/>
    </location>
</feature>
<feature type="transmembrane region" description="Helical" evidence="6">
    <location>
        <begin position="376"/>
        <end position="399"/>
    </location>
</feature>
<keyword evidence="2" id="KW-0813">Transport</keyword>
<dbReference type="RefSeq" id="XP_007922224.1">
    <property type="nucleotide sequence ID" value="XM_007924033.1"/>
</dbReference>
<sequence>MAQPRNEDIVQLELGNQKANDVHAETIEAIDATEGGRDKAAELLKKAGHSVVVTPEENKRILSLIDWHILPIILFIYCLQSLDKTALSYASVFGIIEDLNLVGQEYSWSGAIVYVAQLVWQPIVAYFLVKLPLGKFCATMVFCWGATLCGMVASKNFGGLMASRFVLGSFEASVAPTFIALPRQTIFLFYGLLTVAFSFVVFIWLPDSLMQARFLKGDDKLMAIERLRINQIGISSGIWFCMLTAVSIPSGRISTFGPLIVKSFGFDSFTTILFNMPFGASPVLAALCIPPIIGISLLLKIEHTEGNKGVLLFAYYMTSVYPAISPMIYSWSGQNTAGDTKRKMTTAILFIGASAGNILGPNLYRADEKPRYTRGLAANLALFIAIIVFVGVGAFYITILNKKHAAARQRMGKSAEVVDLSMQSASTLTHSQKIVNDTDGAGVGDRAFDDLTDLKNEDFIYVH</sequence>